<evidence type="ECO:0000313" key="2">
    <source>
        <dbReference type="Proteomes" id="UP000198243"/>
    </source>
</evidence>
<dbReference type="AlphaFoldDB" id="A0A1C4X341"/>
<dbReference type="Proteomes" id="UP000198243">
    <property type="component" value="Chromosome I"/>
</dbReference>
<gene>
    <name evidence="1" type="ORF">GA0070607_4607</name>
</gene>
<name>A0A1C4X341_9ACTN</name>
<protein>
    <submittedName>
        <fullName evidence="1">Uncharacterized protein</fullName>
    </submittedName>
</protein>
<dbReference type="OrthoDB" id="3956784at2"/>
<organism evidence="1 2">
    <name type="scientific">Micromonospora coriariae</name>
    <dbReference type="NCBI Taxonomy" id="285665"/>
    <lineage>
        <taxon>Bacteria</taxon>
        <taxon>Bacillati</taxon>
        <taxon>Actinomycetota</taxon>
        <taxon>Actinomycetes</taxon>
        <taxon>Micromonosporales</taxon>
        <taxon>Micromonosporaceae</taxon>
        <taxon>Micromonospora</taxon>
    </lineage>
</organism>
<sequence length="179" mass="19712">MLTPREYEDAAIESTPELLGEVGTHLVADAPEVVIDTTAMIKVLDHYRPRPKHRFRPPEPPKGGLDPDPIAAIERAAAETRRRRRLGLEALLAGRSEADLTSAMQTSWPAAIRILTDAMTLDADRSEPFALNIDQALLIDAEAPVTYLHPARLIRTDLALPEIGAIIEQTQLDRNGEDV</sequence>
<keyword evidence="2" id="KW-1185">Reference proteome</keyword>
<proteinExistence type="predicted"/>
<evidence type="ECO:0000313" key="1">
    <source>
        <dbReference type="EMBL" id="SCF02893.1"/>
    </source>
</evidence>
<dbReference type="EMBL" id="LT607412">
    <property type="protein sequence ID" value="SCF02893.1"/>
    <property type="molecule type" value="Genomic_DNA"/>
</dbReference>
<reference evidence="2" key="1">
    <citation type="submission" date="2016-06" db="EMBL/GenBank/DDBJ databases">
        <authorList>
            <person name="Varghese N."/>
            <person name="Submissions Spin"/>
        </authorList>
    </citation>
    <scope>NUCLEOTIDE SEQUENCE [LARGE SCALE GENOMIC DNA]</scope>
    <source>
        <strain evidence="2">DSM 44875</strain>
    </source>
</reference>
<accession>A0A1C4X341</accession>
<dbReference type="RefSeq" id="WP_089020009.1">
    <property type="nucleotide sequence ID" value="NZ_LT607412.1"/>
</dbReference>